<evidence type="ECO:0000256" key="5">
    <source>
        <dbReference type="ARBA" id="ARBA00023018"/>
    </source>
</evidence>
<dbReference type="SUPFAM" id="SSF90112">
    <property type="entry name" value="Neurotransmitter-gated ion-channel transmembrane pore"/>
    <property type="match status" value="1"/>
</dbReference>
<keyword evidence="1 14" id="KW-0813">Transport</keyword>
<feature type="transmembrane region" description="Helical" evidence="14">
    <location>
        <begin position="243"/>
        <end position="264"/>
    </location>
</feature>
<organism evidence="17 18">
    <name type="scientific">Saccoglossus kowalevskii</name>
    <name type="common">Acorn worm</name>
    <dbReference type="NCBI Taxonomy" id="10224"/>
    <lineage>
        <taxon>Eukaryota</taxon>
        <taxon>Metazoa</taxon>
        <taxon>Hemichordata</taxon>
        <taxon>Enteropneusta</taxon>
        <taxon>Harrimaniidae</taxon>
        <taxon>Saccoglossus</taxon>
    </lineage>
</organism>
<feature type="domain" description="Neurotransmitter-gated ion-channel ligand-binding" evidence="15">
    <location>
        <begin position="38"/>
        <end position="242"/>
    </location>
</feature>
<evidence type="ECO:0000256" key="11">
    <source>
        <dbReference type="ARBA" id="ARBA00023286"/>
    </source>
</evidence>
<keyword evidence="14" id="KW-0732">Signal</keyword>
<feature type="transmembrane region" description="Helical" evidence="14">
    <location>
        <begin position="308"/>
        <end position="329"/>
    </location>
</feature>
<evidence type="ECO:0000259" key="16">
    <source>
        <dbReference type="Pfam" id="PF02932"/>
    </source>
</evidence>
<dbReference type="SUPFAM" id="SSF63712">
    <property type="entry name" value="Nicotinic receptor ligand binding domain-like"/>
    <property type="match status" value="1"/>
</dbReference>
<evidence type="ECO:0000256" key="6">
    <source>
        <dbReference type="ARBA" id="ARBA00023065"/>
    </source>
</evidence>
<keyword evidence="9" id="KW-0675">Receptor</keyword>
<dbReference type="GeneID" id="100378494"/>
<dbReference type="InterPro" id="IPR002394">
    <property type="entry name" value="Nicotinic_acetylcholine_rcpt"/>
</dbReference>
<keyword evidence="11" id="KW-1071">Ligand-gated ion channel</keyword>
<feature type="signal peptide" evidence="14">
    <location>
        <begin position="1"/>
        <end position="32"/>
    </location>
</feature>
<dbReference type="RefSeq" id="XP_002741797.1">
    <property type="nucleotide sequence ID" value="XM_002741751.2"/>
</dbReference>
<evidence type="ECO:0000256" key="3">
    <source>
        <dbReference type="ARBA" id="ARBA00022692"/>
    </source>
</evidence>
<keyword evidence="5" id="KW-0770">Synapse</keyword>
<evidence type="ECO:0000256" key="2">
    <source>
        <dbReference type="ARBA" id="ARBA00022475"/>
    </source>
</evidence>
<evidence type="ECO:0000256" key="10">
    <source>
        <dbReference type="ARBA" id="ARBA00023180"/>
    </source>
</evidence>
<accession>A0ABM0H112</accession>
<evidence type="ECO:0000259" key="15">
    <source>
        <dbReference type="Pfam" id="PF02931"/>
    </source>
</evidence>
<evidence type="ECO:0000256" key="4">
    <source>
        <dbReference type="ARBA" id="ARBA00022989"/>
    </source>
</evidence>
<protein>
    <submittedName>
        <fullName evidence="18">Neuronal acetylcholine receptor subunit alpha-4-like</fullName>
    </submittedName>
</protein>
<dbReference type="InterPro" id="IPR006202">
    <property type="entry name" value="Neur_chan_lig-bd"/>
</dbReference>
<evidence type="ECO:0000256" key="1">
    <source>
        <dbReference type="ARBA" id="ARBA00022448"/>
    </source>
</evidence>
<dbReference type="InterPro" id="IPR038050">
    <property type="entry name" value="Neuro_actylchol_rec"/>
</dbReference>
<name>A0ABM0H112_SACKO</name>
<dbReference type="Gene3D" id="1.20.58.390">
    <property type="entry name" value="Neurotransmitter-gated ion-channel transmembrane domain"/>
    <property type="match status" value="2"/>
</dbReference>
<proteinExistence type="inferred from homology"/>
<keyword evidence="17" id="KW-1185">Reference proteome</keyword>
<feature type="chain" id="PRO_5045006664" evidence="14">
    <location>
        <begin position="33"/>
        <end position="514"/>
    </location>
</feature>
<keyword evidence="3 14" id="KW-0812">Transmembrane</keyword>
<gene>
    <name evidence="18" type="primary">LOC100378494</name>
</gene>
<dbReference type="PROSITE" id="PS51257">
    <property type="entry name" value="PROKAR_LIPOPROTEIN"/>
    <property type="match status" value="1"/>
</dbReference>
<evidence type="ECO:0000256" key="8">
    <source>
        <dbReference type="ARBA" id="ARBA00023157"/>
    </source>
</evidence>
<keyword evidence="6 14" id="KW-0406">Ion transport</keyword>
<keyword evidence="12 14" id="KW-0407">Ion channel</keyword>
<feature type="transmembrane region" description="Helical" evidence="14">
    <location>
        <begin position="276"/>
        <end position="296"/>
    </location>
</feature>
<dbReference type="InterPro" id="IPR018000">
    <property type="entry name" value="Neurotransmitter_ion_chnl_CS"/>
</dbReference>
<keyword evidence="4 14" id="KW-1133">Transmembrane helix</keyword>
<dbReference type="Pfam" id="PF02932">
    <property type="entry name" value="Neur_chan_memb"/>
    <property type="match status" value="1"/>
</dbReference>
<keyword evidence="8" id="KW-1015">Disulfide bond</keyword>
<dbReference type="Proteomes" id="UP000694865">
    <property type="component" value="Unplaced"/>
</dbReference>
<dbReference type="Gene3D" id="2.70.170.10">
    <property type="entry name" value="Neurotransmitter-gated ion-channel ligand-binding domain"/>
    <property type="match status" value="1"/>
</dbReference>
<evidence type="ECO:0000256" key="14">
    <source>
        <dbReference type="RuleBase" id="RU000687"/>
    </source>
</evidence>
<dbReference type="CDD" id="cd19064">
    <property type="entry name" value="LGIC_TM_nAChR"/>
    <property type="match status" value="1"/>
</dbReference>
<dbReference type="PROSITE" id="PS00236">
    <property type="entry name" value="NEUROTR_ION_CHANNEL"/>
    <property type="match status" value="1"/>
</dbReference>
<dbReference type="InterPro" id="IPR006201">
    <property type="entry name" value="Neur_channel"/>
</dbReference>
<dbReference type="PRINTS" id="PR00254">
    <property type="entry name" value="NICOTINICR"/>
</dbReference>
<evidence type="ECO:0000313" key="18">
    <source>
        <dbReference type="RefSeq" id="XP_002741797.1"/>
    </source>
</evidence>
<evidence type="ECO:0000256" key="9">
    <source>
        <dbReference type="ARBA" id="ARBA00023170"/>
    </source>
</evidence>
<dbReference type="CDD" id="cd18997">
    <property type="entry name" value="LGIC_ECD_nAChR"/>
    <property type="match status" value="1"/>
</dbReference>
<evidence type="ECO:0000256" key="12">
    <source>
        <dbReference type="ARBA" id="ARBA00023303"/>
    </source>
</evidence>
<keyword evidence="7 14" id="KW-0472">Membrane</keyword>
<dbReference type="Pfam" id="PF02931">
    <property type="entry name" value="Neur_chan_LBD"/>
    <property type="match status" value="1"/>
</dbReference>
<dbReference type="InterPro" id="IPR036734">
    <property type="entry name" value="Neur_chan_lig-bd_sf"/>
</dbReference>
<dbReference type="InterPro" id="IPR006029">
    <property type="entry name" value="Neurotrans-gated_channel_TM"/>
</dbReference>
<feature type="transmembrane region" description="Helical" evidence="14">
    <location>
        <begin position="481"/>
        <end position="503"/>
    </location>
</feature>
<comment type="similarity">
    <text evidence="14">Belongs to the ligand-gated ion channel (TC 1.A.9) family.</text>
</comment>
<evidence type="ECO:0000313" key="17">
    <source>
        <dbReference type="Proteomes" id="UP000694865"/>
    </source>
</evidence>
<keyword evidence="2" id="KW-1003">Cell membrane</keyword>
<dbReference type="PANTHER" id="PTHR18945">
    <property type="entry name" value="NEUROTRANSMITTER GATED ION CHANNEL"/>
    <property type="match status" value="1"/>
</dbReference>
<keyword evidence="10" id="KW-0325">Glycoprotein</keyword>
<comment type="subcellular location">
    <subcellularLocation>
        <location evidence="13">Synaptic cell membrane</location>
        <topology evidence="13">Multi-pass membrane protein</topology>
    </subcellularLocation>
</comment>
<evidence type="ECO:0000256" key="7">
    <source>
        <dbReference type="ARBA" id="ARBA00023136"/>
    </source>
</evidence>
<dbReference type="NCBIfam" id="TIGR00860">
    <property type="entry name" value="LIC"/>
    <property type="match status" value="1"/>
</dbReference>
<reference evidence="18" key="1">
    <citation type="submission" date="2025-08" db="UniProtKB">
        <authorList>
            <consortium name="RefSeq"/>
        </authorList>
    </citation>
    <scope>IDENTIFICATION</scope>
    <source>
        <tissue evidence="18">Testes</tissue>
    </source>
</reference>
<sequence>MQWVKSTSPLSSRRLLILLSGLVMFASCGCLASEAEMHLREMLFRGYNKLSLPVSNVSEILNITFGLAISQIIDVNEKSQVMTTKVWLRHSWDDNHLEWDPNLYDGISSIRVPAQILWIPDILIYNNADGGYDVKNMAMANVFSNGTVQWVPPAIYKSSCRINVEYFPFDEQVCLLKFGSWTYDGTVVDLVPEGELATQRDYWVSGEWEIVKSPGKRSAVKYPCCEEIFIDITYSFNIRRKPLFYVANLLLPCALISFCSVLVFYLPSDCGEKMSLCTSVLVSLSVFLLLITKLIPANANTMPLITKYLLFTMVLVTSSIVMAVFVLNIHHRSPTTHVMPVWVRKVFIDTLPKILCMKRPDNYNFRYRNVGITLTKDALRNRKIDSDRIVVENPSRSNFTVRMRSQGDGLMVHSGEERVGHAIPLSKYLPSSVSDADTSDALNVDKAIQEIMYITSTYANEEDYLKQREDWKYVAMVIDRIFLWVFCCVCTFGTIGILMQAPLASTFFKEQFFG</sequence>
<dbReference type="InterPro" id="IPR036719">
    <property type="entry name" value="Neuro-gated_channel_TM_sf"/>
</dbReference>
<dbReference type="PRINTS" id="PR00252">
    <property type="entry name" value="NRIONCHANNEL"/>
</dbReference>
<feature type="domain" description="Neurotransmitter-gated ion-channel transmembrane" evidence="16">
    <location>
        <begin position="249"/>
        <end position="497"/>
    </location>
</feature>
<evidence type="ECO:0000256" key="13">
    <source>
        <dbReference type="ARBA" id="ARBA00034099"/>
    </source>
</evidence>